<dbReference type="Proteomes" id="UP001500893">
    <property type="component" value="Unassembled WGS sequence"/>
</dbReference>
<proteinExistence type="predicted"/>
<evidence type="ECO:0000313" key="1">
    <source>
        <dbReference type="EMBL" id="GAA3136134.1"/>
    </source>
</evidence>
<sequence>MSGTIASRARTEACSCWSPDSAAARAAVENHARDSFRFPRSRKTIAVIPAICPAVRHNLARTGAGCGMVSSGRRVGQQMARHLGG</sequence>
<accession>A0ABP6N4E6</accession>
<evidence type="ECO:0000313" key="2">
    <source>
        <dbReference type="Proteomes" id="UP001500893"/>
    </source>
</evidence>
<keyword evidence="2" id="KW-1185">Reference proteome</keyword>
<gene>
    <name evidence="1" type="ORF">GCM10010521_22850</name>
</gene>
<name>A0ABP6N4E6_9ACTN</name>
<comment type="caution">
    <text evidence="1">The sequence shown here is derived from an EMBL/GenBank/DDBJ whole genome shotgun (WGS) entry which is preliminary data.</text>
</comment>
<protein>
    <submittedName>
        <fullName evidence="1">Uncharacterized protein</fullName>
    </submittedName>
</protein>
<dbReference type="EMBL" id="BAAAVM010000026">
    <property type="protein sequence ID" value="GAA3136134.1"/>
    <property type="molecule type" value="Genomic_DNA"/>
</dbReference>
<organism evidence="1 2">
    <name type="scientific">Streptomyces rameus</name>
    <dbReference type="NCBI Taxonomy" id="68261"/>
    <lineage>
        <taxon>Bacteria</taxon>
        <taxon>Bacillati</taxon>
        <taxon>Actinomycetota</taxon>
        <taxon>Actinomycetes</taxon>
        <taxon>Kitasatosporales</taxon>
        <taxon>Streptomycetaceae</taxon>
        <taxon>Streptomyces</taxon>
    </lineage>
</organism>
<reference evidence="2" key="1">
    <citation type="journal article" date="2019" name="Int. J. Syst. Evol. Microbiol.">
        <title>The Global Catalogue of Microorganisms (GCM) 10K type strain sequencing project: providing services to taxonomists for standard genome sequencing and annotation.</title>
        <authorList>
            <consortium name="The Broad Institute Genomics Platform"/>
            <consortium name="The Broad Institute Genome Sequencing Center for Infectious Disease"/>
            <person name="Wu L."/>
            <person name="Ma J."/>
        </authorList>
    </citation>
    <scope>NUCLEOTIDE SEQUENCE [LARGE SCALE GENOMIC DNA]</scope>
    <source>
        <strain evidence="2">JCM 11574</strain>
    </source>
</reference>